<dbReference type="GO" id="GO:0000381">
    <property type="term" value="P:regulation of alternative mRNA splicing, via spliceosome"/>
    <property type="evidence" value="ECO:0007669"/>
    <property type="project" value="InterPro"/>
</dbReference>
<keyword evidence="6" id="KW-1185">Reference proteome</keyword>
<dbReference type="InterPro" id="IPR018612">
    <property type="entry name" value="NSRP1_N"/>
</dbReference>
<evidence type="ECO:0000256" key="3">
    <source>
        <dbReference type="SAM" id="MobiDB-lite"/>
    </source>
</evidence>
<reference evidence="5 6" key="1">
    <citation type="submission" date="2017-03" db="EMBL/GenBank/DDBJ databases">
        <title>Genomes of endolithic fungi from Antarctica.</title>
        <authorList>
            <person name="Coleine C."/>
            <person name="Masonjones S."/>
            <person name="Stajich J.E."/>
        </authorList>
    </citation>
    <scope>NUCLEOTIDE SEQUENCE [LARGE SCALE GENOMIC DNA]</scope>
    <source>
        <strain evidence="5 6">CCFEE 5187</strain>
    </source>
</reference>
<dbReference type="PANTHER" id="PTHR47845:SF1">
    <property type="entry name" value="NUCLEAR SPECKLE SPLICING REGULATORY PROTEIN 1 HOMOLOG"/>
    <property type="match status" value="1"/>
</dbReference>
<accession>A0A4U0WZS8</accession>
<comment type="caution">
    <text evidence="5">The sequence shown here is derived from an EMBL/GenBank/DDBJ whole genome shotgun (WGS) entry which is preliminary data.</text>
</comment>
<proteinExistence type="inferred from homology"/>
<dbReference type="PANTHER" id="PTHR47845">
    <property type="entry name" value="NUCLEAR SPECKLE SPLICING REGULATORY PROTEIN 1 HOMOLOG"/>
    <property type="match status" value="1"/>
</dbReference>
<feature type="compositionally biased region" description="Basic and acidic residues" evidence="3">
    <location>
        <begin position="227"/>
        <end position="238"/>
    </location>
</feature>
<name>A0A4U0WZS8_9PEZI</name>
<comment type="similarity">
    <text evidence="1">Belongs to the NSRP1 family.</text>
</comment>
<gene>
    <name evidence="5" type="ORF">B0A49_06143</name>
</gene>
<feature type="domain" description="Nuclear speckle splicing regulatory protein 1 N-terminal" evidence="4">
    <location>
        <begin position="99"/>
        <end position="216"/>
    </location>
</feature>
<evidence type="ECO:0000256" key="2">
    <source>
        <dbReference type="ARBA" id="ARBA00023054"/>
    </source>
</evidence>
<dbReference type="AlphaFoldDB" id="A0A4U0WZS8"/>
<keyword evidence="2" id="KW-0175">Coiled coil</keyword>
<organism evidence="5 6">
    <name type="scientific">Cryomyces minteri</name>
    <dbReference type="NCBI Taxonomy" id="331657"/>
    <lineage>
        <taxon>Eukaryota</taxon>
        <taxon>Fungi</taxon>
        <taxon>Dikarya</taxon>
        <taxon>Ascomycota</taxon>
        <taxon>Pezizomycotina</taxon>
        <taxon>Dothideomycetes</taxon>
        <taxon>Dothideomycetes incertae sedis</taxon>
        <taxon>Cryomyces</taxon>
    </lineage>
</organism>
<feature type="region of interest" description="Disordered" evidence="3">
    <location>
        <begin position="296"/>
        <end position="381"/>
    </location>
</feature>
<protein>
    <recommendedName>
        <fullName evidence="4">Nuclear speckle splicing regulatory protein 1 N-terminal domain-containing protein</fullName>
    </recommendedName>
</protein>
<feature type="compositionally biased region" description="Basic and acidic residues" evidence="3">
    <location>
        <begin position="347"/>
        <end position="381"/>
    </location>
</feature>
<feature type="region of interest" description="Disordered" evidence="3">
    <location>
        <begin position="192"/>
        <end position="262"/>
    </location>
</feature>
<sequence>MTTLKYGLNIQKKPVSNSGRPAPGKRKPVFGDDASDNEETAEDANAAEEVGVFDADRPARPASKLSNVAGDKPPSKLSSRKDKLPVSQYGDLSSCLTHQKHAAEATSVDPSIYDYDAAYDALHTKSAAKKAAEREDAQLRKPKYMDHLLAAAEVRKRDQLRAKDKLLQKEREAEGDEFADKEKFVTSAYKEQQEEVRRLEEEEKKREEEQAAKKKKLGMQGFYRSMMELEGRKHKELEEAAAQTVNPGDAAPIDSAPQEKSEVELAKEMNAKGGNIVINDEGQVADKRQLLSAGLNVVPKPKSASTAPSAASARPSGSQQAYQSASGSKQAMRERQTRLLEAQLEQATKRAADEEQEERRRVEHAAKSRKTESDISGAKERYLQRKREAAAAAAAKGAS</sequence>
<feature type="region of interest" description="Disordered" evidence="3">
    <location>
        <begin position="1"/>
        <end position="85"/>
    </location>
</feature>
<evidence type="ECO:0000313" key="5">
    <source>
        <dbReference type="EMBL" id="TKA68807.1"/>
    </source>
</evidence>
<feature type="compositionally biased region" description="Basic and acidic residues" evidence="3">
    <location>
        <begin position="192"/>
        <end position="212"/>
    </location>
</feature>
<feature type="compositionally biased region" description="Low complexity" evidence="3">
    <location>
        <begin position="299"/>
        <end position="330"/>
    </location>
</feature>
<dbReference type="InterPro" id="IPR053246">
    <property type="entry name" value="NS_splicing_regulatory_protein"/>
</dbReference>
<dbReference type="EMBL" id="NAJN01000781">
    <property type="protein sequence ID" value="TKA68807.1"/>
    <property type="molecule type" value="Genomic_DNA"/>
</dbReference>
<evidence type="ECO:0000259" key="4">
    <source>
        <dbReference type="Pfam" id="PF09745"/>
    </source>
</evidence>
<dbReference type="OrthoDB" id="446635at2759"/>
<evidence type="ECO:0000313" key="6">
    <source>
        <dbReference type="Proteomes" id="UP000308768"/>
    </source>
</evidence>
<evidence type="ECO:0000256" key="1">
    <source>
        <dbReference type="ARBA" id="ARBA00010126"/>
    </source>
</evidence>
<dbReference type="Proteomes" id="UP000308768">
    <property type="component" value="Unassembled WGS sequence"/>
</dbReference>
<dbReference type="STRING" id="331657.A0A4U0WZS8"/>
<feature type="compositionally biased region" description="Acidic residues" evidence="3">
    <location>
        <begin position="33"/>
        <end position="46"/>
    </location>
</feature>
<dbReference type="Pfam" id="PF09745">
    <property type="entry name" value="NSRP1_N"/>
    <property type="match status" value="1"/>
</dbReference>